<evidence type="ECO:0000313" key="2">
    <source>
        <dbReference type="EMBL" id="KAK9026225.1"/>
    </source>
</evidence>
<feature type="region of interest" description="Disordered" evidence="1">
    <location>
        <begin position="36"/>
        <end position="61"/>
    </location>
</feature>
<comment type="caution">
    <text evidence="2">The sequence shown here is derived from an EMBL/GenBank/DDBJ whole genome shotgun (WGS) entry which is preliminary data.</text>
</comment>
<organism evidence="2 3">
    <name type="scientific">Hibiscus sabdariffa</name>
    <name type="common">roselle</name>
    <dbReference type="NCBI Taxonomy" id="183260"/>
    <lineage>
        <taxon>Eukaryota</taxon>
        <taxon>Viridiplantae</taxon>
        <taxon>Streptophyta</taxon>
        <taxon>Embryophyta</taxon>
        <taxon>Tracheophyta</taxon>
        <taxon>Spermatophyta</taxon>
        <taxon>Magnoliopsida</taxon>
        <taxon>eudicotyledons</taxon>
        <taxon>Gunneridae</taxon>
        <taxon>Pentapetalae</taxon>
        <taxon>rosids</taxon>
        <taxon>malvids</taxon>
        <taxon>Malvales</taxon>
        <taxon>Malvaceae</taxon>
        <taxon>Malvoideae</taxon>
        <taxon>Hibiscus</taxon>
    </lineage>
</organism>
<dbReference type="Proteomes" id="UP001396334">
    <property type="component" value="Unassembled WGS sequence"/>
</dbReference>
<accession>A0ABR2SME7</accession>
<dbReference type="EMBL" id="JBBPBN010000013">
    <property type="protein sequence ID" value="KAK9026225.1"/>
    <property type="molecule type" value="Genomic_DNA"/>
</dbReference>
<keyword evidence="3" id="KW-1185">Reference proteome</keyword>
<evidence type="ECO:0000313" key="3">
    <source>
        <dbReference type="Proteomes" id="UP001396334"/>
    </source>
</evidence>
<evidence type="ECO:0000256" key="1">
    <source>
        <dbReference type="SAM" id="MobiDB-lite"/>
    </source>
</evidence>
<name>A0ABR2SME7_9ROSI</name>
<sequence length="80" mass="8598">MAVTNRENPVKILTAGAPPLTLVLLRTESLGFVVNHGDGESEAESETGGENFGYDGSGHVGSRVRSECETRWVNAREDHS</sequence>
<gene>
    <name evidence="2" type="ORF">V6N11_039070</name>
</gene>
<reference evidence="2 3" key="1">
    <citation type="journal article" date="2024" name="G3 (Bethesda)">
        <title>Genome assembly of Hibiscus sabdariffa L. provides insights into metabolisms of medicinal natural products.</title>
        <authorList>
            <person name="Kim T."/>
        </authorList>
    </citation>
    <scope>NUCLEOTIDE SEQUENCE [LARGE SCALE GENOMIC DNA]</scope>
    <source>
        <strain evidence="2">TK-2024</strain>
        <tissue evidence="2">Old leaves</tissue>
    </source>
</reference>
<proteinExistence type="predicted"/>
<protein>
    <submittedName>
        <fullName evidence="2">Uncharacterized protein</fullName>
    </submittedName>
</protein>